<dbReference type="EMBL" id="JAYMGO010000002">
    <property type="protein sequence ID" value="KAL1280505.1"/>
    <property type="molecule type" value="Genomic_DNA"/>
</dbReference>
<evidence type="ECO:0000313" key="2">
    <source>
        <dbReference type="EMBL" id="KAL1280505.1"/>
    </source>
</evidence>
<feature type="region of interest" description="Disordered" evidence="1">
    <location>
        <begin position="19"/>
        <end position="40"/>
    </location>
</feature>
<gene>
    <name evidence="2" type="ORF">QQF64_015105</name>
</gene>
<protein>
    <submittedName>
        <fullName evidence="2">Uncharacterized protein</fullName>
    </submittedName>
</protein>
<keyword evidence="3" id="KW-1185">Reference proteome</keyword>
<sequence length="204" mass="21922">MRSPTGAWRRGVRVLGERGGENECQSMSEPGAERQHCTSNTVSTSEQISAYRLYFATERRLVLIVAVDSSCKAEEVGGWVGVAVASLQSSPGSERRGSRHLANNLGLIDRRSERSVTGVVVDIAVLYPPFDLSLSLSLSRHLCFLLTHTLWRVSVCQADSLLSLVALGHWALSLCMPLCVCVAGAPGRPAAATEMISTSVQHSA</sequence>
<evidence type="ECO:0000313" key="3">
    <source>
        <dbReference type="Proteomes" id="UP001558613"/>
    </source>
</evidence>
<reference evidence="2 3" key="1">
    <citation type="submission" date="2023-09" db="EMBL/GenBank/DDBJ databases">
        <authorList>
            <person name="Wang M."/>
        </authorList>
    </citation>
    <scope>NUCLEOTIDE SEQUENCE [LARGE SCALE GENOMIC DNA]</scope>
    <source>
        <strain evidence="2">GT-2023</strain>
        <tissue evidence="2">Liver</tissue>
    </source>
</reference>
<proteinExistence type="predicted"/>
<accession>A0ABR3NUD6</accession>
<comment type="caution">
    <text evidence="2">The sequence shown here is derived from an EMBL/GenBank/DDBJ whole genome shotgun (WGS) entry which is preliminary data.</text>
</comment>
<organism evidence="2 3">
    <name type="scientific">Cirrhinus molitorella</name>
    <name type="common">mud carp</name>
    <dbReference type="NCBI Taxonomy" id="172907"/>
    <lineage>
        <taxon>Eukaryota</taxon>
        <taxon>Metazoa</taxon>
        <taxon>Chordata</taxon>
        <taxon>Craniata</taxon>
        <taxon>Vertebrata</taxon>
        <taxon>Euteleostomi</taxon>
        <taxon>Actinopterygii</taxon>
        <taxon>Neopterygii</taxon>
        <taxon>Teleostei</taxon>
        <taxon>Ostariophysi</taxon>
        <taxon>Cypriniformes</taxon>
        <taxon>Cyprinidae</taxon>
        <taxon>Labeoninae</taxon>
        <taxon>Labeonini</taxon>
        <taxon>Cirrhinus</taxon>
    </lineage>
</organism>
<evidence type="ECO:0000256" key="1">
    <source>
        <dbReference type="SAM" id="MobiDB-lite"/>
    </source>
</evidence>
<name>A0ABR3NUD6_9TELE</name>
<dbReference type="Proteomes" id="UP001558613">
    <property type="component" value="Unassembled WGS sequence"/>
</dbReference>